<protein>
    <submittedName>
        <fullName evidence="1">Uncharacterized protein</fullName>
    </submittedName>
</protein>
<evidence type="ECO:0000313" key="2">
    <source>
        <dbReference type="Proteomes" id="UP000824159"/>
    </source>
</evidence>
<reference evidence="1" key="2">
    <citation type="journal article" date="2021" name="PeerJ">
        <title>Extensive microbial diversity within the chicken gut microbiome revealed by metagenomics and culture.</title>
        <authorList>
            <person name="Gilroy R."/>
            <person name="Ravi A."/>
            <person name="Getino M."/>
            <person name="Pursley I."/>
            <person name="Horton D.L."/>
            <person name="Alikhan N.F."/>
            <person name="Baker D."/>
            <person name="Gharbi K."/>
            <person name="Hall N."/>
            <person name="Watson M."/>
            <person name="Adriaenssens E.M."/>
            <person name="Foster-Nyarko E."/>
            <person name="Jarju S."/>
            <person name="Secka A."/>
            <person name="Antonio M."/>
            <person name="Oren A."/>
            <person name="Chaudhuri R.R."/>
            <person name="La Ragione R."/>
            <person name="Hildebrand F."/>
            <person name="Pallen M.J."/>
        </authorList>
    </citation>
    <scope>NUCLEOTIDE SEQUENCE</scope>
    <source>
        <strain evidence="1">CHK176-22527</strain>
    </source>
</reference>
<dbReference type="AlphaFoldDB" id="A0A9D1HBN2"/>
<name>A0A9D1HBN2_9FIRM</name>
<comment type="caution">
    <text evidence="1">The sequence shown here is derived from an EMBL/GenBank/DDBJ whole genome shotgun (WGS) entry which is preliminary data.</text>
</comment>
<dbReference type="EMBL" id="DVLX01000023">
    <property type="protein sequence ID" value="HIT98963.1"/>
    <property type="molecule type" value="Genomic_DNA"/>
</dbReference>
<organism evidence="1 2">
    <name type="scientific">Candidatus Allocopromorpha excrementavium</name>
    <dbReference type="NCBI Taxonomy" id="2840741"/>
    <lineage>
        <taxon>Bacteria</taxon>
        <taxon>Bacillati</taxon>
        <taxon>Bacillota</taxon>
        <taxon>Clostridia</taxon>
        <taxon>Eubacteriales</taxon>
        <taxon>Eubacteriaceae</taxon>
        <taxon>Eubacteriaceae incertae sedis</taxon>
        <taxon>Candidatus Allocopromorpha</taxon>
    </lineage>
</organism>
<accession>A0A9D1HBN2</accession>
<gene>
    <name evidence="1" type="ORF">IAD12_01740</name>
</gene>
<evidence type="ECO:0000313" key="1">
    <source>
        <dbReference type="EMBL" id="HIT98963.1"/>
    </source>
</evidence>
<dbReference type="Proteomes" id="UP000824159">
    <property type="component" value="Unassembled WGS sequence"/>
</dbReference>
<proteinExistence type="predicted"/>
<reference evidence="1" key="1">
    <citation type="submission" date="2020-10" db="EMBL/GenBank/DDBJ databases">
        <authorList>
            <person name="Gilroy R."/>
        </authorList>
    </citation>
    <scope>NUCLEOTIDE SEQUENCE</scope>
    <source>
        <strain evidence="1">CHK176-22527</strain>
    </source>
</reference>
<sequence length="260" mass="30811">MILKEIAMDLPYKKDEKRIKKIQEASGINYAEAVKRDYDLNWNEKRNNINLMTRCMTSMVERLMPRIKTEDFWKILIECTETVNDDRCIVLSGVCCFQIQFDYGYFYQLNDDGKKVYVIDKTIEAIDKLGKFGKIEEIHIREIKEACYKVKELNYINEWFWGKKARNNDKIAQIKVSHAVDNVTLYMVFLNKKKEVLEEIPLVSTKPDEWAYAFYLGDLKWISDNSAELTMQKFALEKCEDLIVRKGNNFIARIKKYTEI</sequence>